<dbReference type="AlphaFoldDB" id="A0AAD6P2I4"/>
<dbReference type="EMBL" id="JAPFFJ010000013">
    <property type="protein sequence ID" value="KAJ6413773.1"/>
    <property type="molecule type" value="Genomic_DNA"/>
</dbReference>
<organism evidence="1 2">
    <name type="scientific">Salix udensis</name>
    <dbReference type="NCBI Taxonomy" id="889485"/>
    <lineage>
        <taxon>Eukaryota</taxon>
        <taxon>Viridiplantae</taxon>
        <taxon>Streptophyta</taxon>
        <taxon>Embryophyta</taxon>
        <taxon>Tracheophyta</taxon>
        <taxon>Spermatophyta</taxon>
        <taxon>Magnoliopsida</taxon>
        <taxon>eudicotyledons</taxon>
        <taxon>Gunneridae</taxon>
        <taxon>Pentapetalae</taxon>
        <taxon>rosids</taxon>
        <taxon>fabids</taxon>
        <taxon>Malpighiales</taxon>
        <taxon>Salicaceae</taxon>
        <taxon>Saliceae</taxon>
        <taxon>Salix</taxon>
    </lineage>
</organism>
<evidence type="ECO:0000313" key="1">
    <source>
        <dbReference type="EMBL" id="KAJ6413773.1"/>
    </source>
</evidence>
<reference evidence="1 2" key="1">
    <citation type="journal article" date="2023" name="Int. J. Mol. Sci.">
        <title>De Novo Assembly and Annotation of 11 Diverse Shrub Willow (Salix) Genomes Reveals Novel Gene Organization in Sex-Linked Regions.</title>
        <authorList>
            <person name="Hyden B."/>
            <person name="Feng K."/>
            <person name="Yates T.B."/>
            <person name="Jawdy S."/>
            <person name="Cereghino C."/>
            <person name="Smart L.B."/>
            <person name="Muchero W."/>
        </authorList>
    </citation>
    <scope>NUCLEOTIDE SEQUENCE [LARGE SCALE GENOMIC DNA]</scope>
    <source>
        <tissue evidence="1">Shoot tip</tissue>
    </source>
</reference>
<dbReference type="Proteomes" id="UP001162972">
    <property type="component" value="Chromosome 5"/>
</dbReference>
<name>A0AAD6P2I4_9ROSI</name>
<comment type="caution">
    <text evidence="1">The sequence shown here is derived from an EMBL/GenBank/DDBJ whole genome shotgun (WGS) entry which is preliminary data.</text>
</comment>
<keyword evidence="2" id="KW-1185">Reference proteome</keyword>
<accession>A0AAD6P2I4</accession>
<gene>
    <name evidence="1" type="ORF">OIU84_006555</name>
</gene>
<proteinExistence type="predicted"/>
<evidence type="ECO:0000313" key="2">
    <source>
        <dbReference type="Proteomes" id="UP001162972"/>
    </source>
</evidence>
<sequence>MSLEYAFPVQNKDGWKALESSDLSVSRMSNQARLESKKSNGEYRQNGLIHRRRYGVGFTFSPKGERLSPTPPSPFETRMHGFFSCEDCESVSVLFLREKAILSSLFVFLELEIS</sequence>
<protein>
    <submittedName>
        <fullName evidence="1">Uncharacterized protein</fullName>
    </submittedName>
</protein>